<dbReference type="SUPFAM" id="SSF56672">
    <property type="entry name" value="DNA/RNA polymerases"/>
    <property type="match status" value="1"/>
</dbReference>
<dbReference type="PROSITE" id="PS50878">
    <property type="entry name" value="RT_POL"/>
    <property type="match status" value="1"/>
</dbReference>
<proteinExistence type="predicted"/>
<protein>
    <recommendedName>
        <fullName evidence="2">Reverse transcriptase domain-containing protein</fullName>
    </recommendedName>
</protein>
<dbReference type="Gene3D" id="3.30.70.270">
    <property type="match status" value="1"/>
</dbReference>
<dbReference type="Pfam" id="PF00078">
    <property type="entry name" value="RVT_1"/>
    <property type="match status" value="1"/>
</dbReference>
<feature type="domain" description="Reverse transcriptase" evidence="2">
    <location>
        <begin position="1"/>
        <end position="156"/>
    </location>
</feature>
<feature type="region of interest" description="Disordered" evidence="1">
    <location>
        <begin position="1"/>
        <end position="23"/>
    </location>
</feature>
<dbReference type="InterPro" id="IPR043502">
    <property type="entry name" value="DNA/RNA_pol_sf"/>
</dbReference>
<dbReference type="InterPro" id="IPR053134">
    <property type="entry name" value="RNA-dir_DNA_polymerase"/>
</dbReference>
<dbReference type="PANTHER" id="PTHR24559:SF444">
    <property type="entry name" value="REVERSE TRANSCRIPTASE DOMAIN-CONTAINING PROTEIN"/>
    <property type="match status" value="1"/>
</dbReference>
<organism evidence="3 4">
    <name type="scientific">Prunus dulcis</name>
    <name type="common">Almond</name>
    <name type="synonym">Amygdalus dulcis</name>
    <dbReference type="NCBI Taxonomy" id="3755"/>
    <lineage>
        <taxon>Eukaryota</taxon>
        <taxon>Viridiplantae</taxon>
        <taxon>Streptophyta</taxon>
        <taxon>Embryophyta</taxon>
        <taxon>Tracheophyta</taxon>
        <taxon>Spermatophyta</taxon>
        <taxon>Magnoliopsida</taxon>
        <taxon>eudicotyledons</taxon>
        <taxon>Gunneridae</taxon>
        <taxon>Pentapetalae</taxon>
        <taxon>rosids</taxon>
        <taxon>fabids</taxon>
        <taxon>Rosales</taxon>
        <taxon>Rosaceae</taxon>
        <taxon>Amygdaloideae</taxon>
        <taxon>Amygdaleae</taxon>
        <taxon>Prunus</taxon>
    </lineage>
</organism>
<evidence type="ECO:0000313" key="3">
    <source>
        <dbReference type="EMBL" id="KAI5343564.1"/>
    </source>
</evidence>
<evidence type="ECO:0000313" key="4">
    <source>
        <dbReference type="Proteomes" id="UP001054821"/>
    </source>
</evidence>
<reference evidence="3 4" key="1">
    <citation type="journal article" date="2022" name="G3 (Bethesda)">
        <title>Whole-genome sequence and methylome profiling of the almond [Prunus dulcis (Mill.) D.A. Webb] cultivar 'Nonpareil'.</title>
        <authorList>
            <person name="D'Amico-Willman K.M."/>
            <person name="Ouma W.Z."/>
            <person name="Meulia T."/>
            <person name="Sideli G.M."/>
            <person name="Gradziel T.M."/>
            <person name="Fresnedo-Ramirez J."/>
        </authorList>
    </citation>
    <scope>NUCLEOTIDE SEQUENCE [LARGE SCALE GENOMIC DNA]</scope>
    <source>
        <strain evidence="3">Clone GOH B32 T37-40</strain>
    </source>
</reference>
<name>A0AAD4WJ32_PRUDU</name>
<gene>
    <name evidence="3" type="ORF">L3X38_011440</name>
</gene>
<evidence type="ECO:0000259" key="2">
    <source>
        <dbReference type="PROSITE" id="PS50878"/>
    </source>
</evidence>
<dbReference type="CDD" id="cd01647">
    <property type="entry name" value="RT_LTR"/>
    <property type="match status" value="1"/>
</dbReference>
<keyword evidence="4" id="KW-1185">Reference proteome</keyword>
<dbReference type="PANTHER" id="PTHR24559">
    <property type="entry name" value="TRANSPOSON TY3-I GAG-POL POLYPROTEIN"/>
    <property type="match status" value="1"/>
</dbReference>
<dbReference type="Gene3D" id="3.10.10.10">
    <property type="entry name" value="HIV Type 1 Reverse Transcriptase, subunit A, domain 1"/>
    <property type="match status" value="1"/>
</dbReference>
<dbReference type="InterPro" id="IPR000477">
    <property type="entry name" value="RT_dom"/>
</dbReference>
<sequence length="165" mass="18997">MQVESLRRLHRPQQGMPKGQLSTTERIDQLIDTTSGNQLLNFIDTSSGYNQILMHKENKAKTSFIIEKSTYCYKVIPFGLKNAGATYQRLMNKIFREHIDKTIGVYVDDMLVKAPQQANHIKNLVEAFVMLKKYRLKLNLSKSHLKSHPANFGTLSHPKRHRSTT</sequence>
<accession>A0AAD4WJ32</accession>
<comment type="caution">
    <text evidence="3">The sequence shown here is derived from an EMBL/GenBank/DDBJ whole genome shotgun (WGS) entry which is preliminary data.</text>
</comment>
<dbReference type="InterPro" id="IPR043128">
    <property type="entry name" value="Rev_trsase/Diguanyl_cyclase"/>
</dbReference>
<dbReference type="AlphaFoldDB" id="A0AAD4WJ32"/>
<dbReference type="Proteomes" id="UP001054821">
    <property type="component" value="Chromosome 2"/>
</dbReference>
<dbReference type="EMBL" id="JAJFAZ020000002">
    <property type="protein sequence ID" value="KAI5343564.1"/>
    <property type="molecule type" value="Genomic_DNA"/>
</dbReference>
<evidence type="ECO:0000256" key="1">
    <source>
        <dbReference type="SAM" id="MobiDB-lite"/>
    </source>
</evidence>